<gene>
    <name evidence="3" type="ORF">MGR_0794</name>
</gene>
<evidence type="ECO:0000256" key="1">
    <source>
        <dbReference type="ARBA" id="ARBA00006738"/>
    </source>
</evidence>
<dbReference type="HAMAP" id="MF_00048">
    <property type="entry name" value="UPF0102"/>
    <property type="match status" value="1"/>
</dbReference>
<dbReference type="NCBIfam" id="NF009151">
    <property type="entry name" value="PRK12497.1-5"/>
    <property type="match status" value="1"/>
</dbReference>
<dbReference type="PANTHER" id="PTHR34039:SF1">
    <property type="entry name" value="UPF0102 PROTEIN YRAN"/>
    <property type="match status" value="1"/>
</dbReference>
<dbReference type="Pfam" id="PF02021">
    <property type="entry name" value="UPF0102"/>
    <property type="match status" value="1"/>
</dbReference>
<evidence type="ECO:0000256" key="2">
    <source>
        <dbReference type="HAMAP-Rule" id="MF_00048"/>
    </source>
</evidence>
<reference evidence="3" key="1">
    <citation type="journal article" date="2007" name="J. Bacteriol.">
        <title>Comparative genome analysis of four magnetotactic bacteria reveals a complex set of group-specific genes implicated in magnetosome biomineralization and function.</title>
        <authorList>
            <person name="Richter M."/>
            <person name="Kube M."/>
            <person name="Bazylinski D.A."/>
            <person name="Lombardot T."/>
            <person name="Gloeckner F.O."/>
            <person name="Reinhardt R."/>
            <person name="Schueler D."/>
        </authorList>
    </citation>
    <scope>NUCLEOTIDE SEQUENCE</scope>
    <source>
        <strain evidence="3">MSR-1</strain>
    </source>
</reference>
<dbReference type="EMBL" id="CU459003">
    <property type="protein sequence ID" value="CAM74826.1"/>
    <property type="molecule type" value="Genomic_DNA"/>
</dbReference>
<dbReference type="InterPro" id="IPR003509">
    <property type="entry name" value="UPF0102_YraN-like"/>
</dbReference>
<name>A4TW19_9PROT</name>
<dbReference type="Gene3D" id="3.40.1350.10">
    <property type="match status" value="1"/>
</dbReference>
<dbReference type="PANTHER" id="PTHR34039">
    <property type="entry name" value="UPF0102 PROTEIN YRAN"/>
    <property type="match status" value="1"/>
</dbReference>
<dbReference type="SUPFAM" id="SSF52980">
    <property type="entry name" value="Restriction endonuclease-like"/>
    <property type="match status" value="1"/>
</dbReference>
<dbReference type="InterPro" id="IPR011856">
    <property type="entry name" value="tRNA_endonuc-like_dom_sf"/>
</dbReference>
<dbReference type="AlphaFoldDB" id="A4TW19"/>
<accession>A4TW19</accession>
<dbReference type="RefSeq" id="WP_106002984.1">
    <property type="nucleotide sequence ID" value="NZ_CP027527.1"/>
</dbReference>
<dbReference type="GO" id="GO:0003676">
    <property type="term" value="F:nucleic acid binding"/>
    <property type="evidence" value="ECO:0007669"/>
    <property type="project" value="InterPro"/>
</dbReference>
<evidence type="ECO:0000313" key="3">
    <source>
        <dbReference type="EMBL" id="CAM74826.1"/>
    </source>
</evidence>
<sequence length="125" mass="13572">MSARHNTSGRTGKRAERLAAWWLRLKGYAILAQGQRCGRGTGAGEIDIIARRGRVIAFVEVKARASLDDAAQAISPAQRRRIGRAAAAFMAANPRLGECSPRFDAILFAPGKLPCHISDAWRMDA</sequence>
<proteinExistence type="inferred from homology"/>
<organism evidence="3">
    <name type="scientific">Magnetospirillum gryphiswaldense</name>
    <dbReference type="NCBI Taxonomy" id="55518"/>
    <lineage>
        <taxon>Bacteria</taxon>
        <taxon>Pseudomonadati</taxon>
        <taxon>Pseudomonadota</taxon>
        <taxon>Alphaproteobacteria</taxon>
        <taxon>Rhodospirillales</taxon>
        <taxon>Rhodospirillaceae</taxon>
        <taxon>Magnetospirillum</taxon>
    </lineage>
</organism>
<comment type="similarity">
    <text evidence="1 2">Belongs to the UPF0102 family.</text>
</comment>
<dbReference type="InterPro" id="IPR011335">
    <property type="entry name" value="Restrct_endonuc-II-like"/>
</dbReference>
<protein>
    <recommendedName>
        <fullName evidence="2">UPF0102 protein MGR_0794</fullName>
    </recommendedName>
</protein>